<dbReference type="AlphaFoldDB" id="A0A9P1FJT6"/>
<evidence type="ECO:0000313" key="3">
    <source>
        <dbReference type="EMBL" id="CAL4767131.1"/>
    </source>
</evidence>
<gene>
    <name evidence="1" type="ORF">C1SCF055_LOCUS7745</name>
</gene>
<dbReference type="EMBL" id="CAMXCT020000514">
    <property type="protein sequence ID" value="CAL1133194.1"/>
    <property type="molecule type" value="Genomic_DNA"/>
</dbReference>
<proteinExistence type="predicted"/>
<sequence length="215" mass="24155">MPLTTKRRLSYAELVGPHQVMWFVSHFWGTSFRHFVQSVRKHAESVAIAVVIGSLLDLQLQYFGEIPGPLESELALAGPIQNELVLAGPFQSEVVLPGNNQWEVEAEVGHSWEDSSFFKTLDPWRSEILDDEAMPLTRAWCLFEVLQTKEIKNKRPDFEGLWLCTSTGVLHEGKAGVDVALHLAKRLSTLRLEDATASVQKDKDMPPGCRSEMVI</sequence>
<dbReference type="EMBL" id="CAMXCT010000514">
    <property type="protein sequence ID" value="CAI3979819.1"/>
    <property type="molecule type" value="Genomic_DNA"/>
</dbReference>
<accession>A0A9P1FJT6</accession>
<reference evidence="1" key="1">
    <citation type="submission" date="2022-10" db="EMBL/GenBank/DDBJ databases">
        <authorList>
            <person name="Chen Y."/>
            <person name="Dougan E. K."/>
            <person name="Chan C."/>
            <person name="Rhodes N."/>
            <person name="Thang M."/>
        </authorList>
    </citation>
    <scope>NUCLEOTIDE SEQUENCE</scope>
</reference>
<keyword evidence="3" id="KW-0418">Kinase</keyword>
<evidence type="ECO:0000313" key="4">
    <source>
        <dbReference type="Proteomes" id="UP001152797"/>
    </source>
</evidence>
<evidence type="ECO:0000313" key="2">
    <source>
        <dbReference type="EMBL" id="CAL1133194.1"/>
    </source>
</evidence>
<reference evidence="2" key="2">
    <citation type="submission" date="2024-04" db="EMBL/GenBank/DDBJ databases">
        <authorList>
            <person name="Chen Y."/>
            <person name="Shah S."/>
            <person name="Dougan E. K."/>
            <person name="Thang M."/>
            <person name="Chan C."/>
        </authorList>
    </citation>
    <scope>NUCLEOTIDE SEQUENCE [LARGE SCALE GENOMIC DNA]</scope>
</reference>
<organism evidence="1">
    <name type="scientific">Cladocopium goreaui</name>
    <dbReference type="NCBI Taxonomy" id="2562237"/>
    <lineage>
        <taxon>Eukaryota</taxon>
        <taxon>Sar</taxon>
        <taxon>Alveolata</taxon>
        <taxon>Dinophyceae</taxon>
        <taxon>Suessiales</taxon>
        <taxon>Symbiodiniaceae</taxon>
        <taxon>Cladocopium</taxon>
    </lineage>
</organism>
<dbReference type="EMBL" id="CAMXCT030000514">
    <property type="protein sequence ID" value="CAL4767131.1"/>
    <property type="molecule type" value="Genomic_DNA"/>
</dbReference>
<dbReference type="GO" id="GO:0016301">
    <property type="term" value="F:kinase activity"/>
    <property type="evidence" value="ECO:0007669"/>
    <property type="project" value="UniProtKB-KW"/>
</dbReference>
<protein>
    <submittedName>
        <fullName evidence="3">Tyrosine-protein kinase ephrin type A/B receptor-like domain-containing protein</fullName>
    </submittedName>
</protein>
<keyword evidence="4" id="KW-1185">Reference proteome</keyword>
<dbReference type="Proteomes" id="UP001152797">
    <property type="component" value="Unassembled WGS sequence"/>
</dbReference>
<keyword evidence="3" id="KW-0808">Transferase</keyword>
<keyword evidence="3" id="KW-0675">Receptor</keyword>
<name>A0A9P1FJT6_9DINO</name>
<comment type="caution">
    <text evidence="1">The sequence shown here is derived from an EMBL/GenBank/DDBJ whole genome shotgun (WGS) entry which is preliminary data.</text>
</comment>
<evidence type="ECO:0000313" key="1">
    <source>
        <dbReference type="EMBL" id="CAI3979819.1"/>
    </source>
</evidence>
<dbReference type="OrthoDB" id="435911at2759"/>